<dbReference type="SUPFAM" id="SSF50129">
    <property type="entry name" value="GroES-like"/>
    <property type="match status" value="1"/>
</dbReference>
<dbReference type="Gene3D" id="3.90.180.10">
    <property type="entry name" value="Medium-chain alcohol dehydrogenases, catalytic domain"/>
    <property type="match status" value="1"/>
</dbReference>
<dbReference type="InterPro" id="IPR013154">
    <property type="entry name" value="ADH-like_N"/>
</dbReference>
<dbReference type="EMBL" id="JABWAD010000030">
    <property type="protein sequence ID" value="KAF6069782.1"/>
    <property type="molecule type" value="Genomic_DNA"/>
</dbReference>
<dbReference type="Pfam" id="PF08240">
    <property type="entry name" value="ADH_N"/>
    <property type="match status" value="1"/>
</dbReference>
<accession>A0A8H6C207</accession>
<dbReference type="InterPro" id="IPR036291">
    <property type="entry name" value="NAD(P)-bd_dom_sf"/>
</dbReference>
<dbReference type="EMBL" id="JABWAD010000032">
    <property type="protein sequence ID" value="KAF6069714.1"/>
    <property type="molecule type" value="Genomic_DNA"/>
</dbReference>
<dbReference type="Pfam" id="PF00107">
    <property type="entry name" value="ADH_zinc_N"/>
    <property type="match status" value="1"/>
</dbReference>
<proteinExistence type="predicted"/>
<organism evidence="3 4">
    <name type="scientific">Candida albicans</name>
    <name type="common">Yeast</name>
    <dbReference type="NCBI Taxonomy" id="5476"/>
    <lineage>
        <taxon>Eukaryota</taxon>
        <taxon>Fungi</taxon>
        <taxon>Dikarya</taxon>
        <taxon>Ascomycota</taxon>
        <taxon>Saccharomycotina</taxon>
        <taxon>Pichiomycetes</taxon>
        <taxon>Debaryomycetaceae</taxon>
        <taxon>Candida/Lodderomyces clade</taxon>
        <taxon>Candida</taxon>
    </lineage>
</organism>
<dbReference type="Proteomes" id="UP000536275">
    <property type="component" value="Unassembled WGS sequence"/>
</dbReference>
<gene>
    <name evidence="3" type="ORF">FOB64_002861</name>
    <name evidence="2" type="ORF">FOB64_002910</name>
</gene>
<sequence>MKAAVVSNPVEPTKLTEVKEIPKPKIQDNEILVKAKAYAINPTDWKHIVFKMSQPGDVAGSDASGIVEEVGSQVTNFKKGDNVSSLVIGTIKYDHDLVSSSESKSSTIDSFEGAASVTVGLVTVGISFAHSLNIAKNKEKGDSILIWGGATATGILAIQVAKLVYNLNVIVTASPKNHEYLKDLGADHTLDYNDADVVSKLQSLGHIKFGLDTISTPEVFLDSLLLLDGKSIKTDPARNVHWGYTLGYLVVQKEIVLGTQKLVQTPELVNDFNAWWENVLPTIINKVKHANLKILDEGLASANEGLQLSRDNKVSGQKIVFRA</sequence>
<evidence type="ECO:0000313" key="2">
    <source>
        <dbReference type="EMBL" id="KAF6069714.1"/>
    </source>
</evidence>
<dbReference type="PANTHER" id="PTHR45348:SF2">
    <property type="entry name" value="ZINC-TYPE ALCOHOL DEHYDROGENASE-LIKE PROTEIN C2E1P3.01"/>
    <property type="match status" value="1"/>
</dbReference>
<evidence type="ECO:0000259" key="1">
    <source>
        <dbReference type="SMART" id="SM00829"/>
    </source>
</evidence>
<dbReference type="InterPro" id="IPR020843">
    <property type="entry name" value="ER"/>
</dbReference>
<protein>
    <submittedName>
        <fullName evidence="3">Zinc-binding dehydrogenase family protein</fullName>
    </submittedName>
</protein>
<dbReference type="SUPFAM" id="SSF51735">
    <property type="entry name" value="NAD(P)-binding Rossmann-fold domains"/>
    <property type="match status" value="1"/>
</dbReference>
<dbReference type="SMART" id="SM00829">
    <property type="entry name" value="PKS_ER"/>
    <property type="match status" value="1"/>
</dbReference>
<dbReference type="InterPro" id="IPR047122">
    <property type="entry name" value="Trans-enoyl_RdTase-like"/>
</dbReference>
<dbReference type="CDD" id="cd08249">
    <property type="entry name" value="enoyl_reductase_like"/>
    <property type="match status" value="1"/>
</dbReference>
<dbReference type="GO" id="GO:0016651">
    <property type="term" value="F:oxidoreductase activity, acting on NAD(P)H"/>
    <property type="evidence" value="ECO:0007669"/>
    <property type="project" value="InterPro"/>
</dbReference>
<dbReference type="AlphaFoldDB" id="A0A8H6C207"/>
<evidence type="ECO:0000313" key="4">
    <source>
        <dbReference type="Proteomes" id="UP000536275"/>
    </source>
</evidence>
<name>A0A8H6C207_CANAX</name>
<feature type="domain" description="Enoyl reductase (ER)" evidence="1">
    <location>
        <begin position="8"/>
        <end position="251"/>
    </location>
</feature>
<evidence type="ECO:0000313" key="3">
    <source>
        <dbReference type="EMBL" id="KAF6069782.1"/>
    </source>
</evidence>
<dbReference type="Gene3D" id="3.40.50.720">
    <property type="entry name" value="NAD(P)-binding Rossmann-like Domain"/>
    <property type="match status" value="1"/>
</dbReference>
<reference evidence="3 4" key="1">
    <citation type="submission" date="2020-03" db="EMBL/GenBank/DDBJ databases">
        <title>FDA dAtabase for Regulatory Grade micrObial Sequences (FDA-ARGOS): Supporting development and validation of Infectious Disease Dx tests.</title>
        <authorList>
            <person name="Campos J."/>
            <person name="Goldberg B."/>
            <person name="Tallon L."/>
            <person name="Sadzewicz L."/>
            <person name="Vavikolanu K."/>
            <person name="Mehta A."/>
            <person name="Aluvathingal J."/>
            <person name="Nadendla S."/>
            <person name="Nandy P."/>
            <person name="Geyer C."/>
            <person name="Yan Y."/>
            <person name="Sichtig H."/>
        </authorList>
    </citation>
    <scope>NUCLEOTIDE SEQUENCE [LARGE SCALE GENOMIC DNA]</scope>
    <source>
        <strain evidence="3 4">FDAARGOS_656</strain>
    </source>
</reference>
<dbReference type="PANTHER" id="PTHR45348">
    <property type="entry name" value="HYPOTHETICAL OXIDOREDUCTASE (EUROFUNG)"/>
    <property type="match status" value="1"/>
</dbReference>
<dbReference type="InterPro" id="IPR011032">
    <property type="entry name" value="GroES-like_sf"/>
</dbReference>
<comment type="caution">
    <text evidence="3">The sequence shown here is derived from an EMBL/GenBank/DDBJ whole genome shotgun (WGS) entry which is preliminary data.</text>
</comment>
<dbReference type="InterPro" id="IPR013149">
    <property type="entry name" value="ADH-like_C"/>
</dbReference>